<feature type="chain" id="PRO_5007414998" evidence="1">
    <location>
        <begin position="21"/>
        <end position="279"/>
    </location>
</feature>
<dbReference type="Pfam" id="PF04338">
    <property type="entry name" value="DUF481"/>
    <property type="match status" value="1"/>
</dbReference>
<dbReference type="Proteomes" id="UP000253740">
    <property type="component" value="Unassembled WGS sequence"/>
</dbReference>
<accession>A0A0K8QKZ5</accession>
<keyword evidence="1" id="KW-0732">Signal</keyword>
<dbReference type="OrthoDB" id="5292716at2"/>
<evidence type="ECO:0000313" key="3">
    <source>
        <dbReference type="EMBL" id="GAP65538.1"/>
    </source>
</evidence>
<dbReference type="EMBL" id="DF952379">
    <property type="protein sequence ID" value="GAN44949.1"/>
    <property type="molecule type" value="Genomic_DNA"/>
</dbReference>
<gene>
    <name evidence="2" type="ORF">MBSD_1487</name>
    <name evidence="3" type="ORF">MBSD_n0828</name>
</gene>
<reference evidence="3" key="2">
    <citation type="submission" date="2015-08" db="EMBL/GenBank/DDBJ databases">
        <title>Complete DNA Sequence of Pseudomonas syringae pv. actinidiae, the Causal Agent of Kiwifruit Canker Disease.</title>
        <authorList>
            <person name="Rikkerink E.H.A."/>
            <person name="Fineran P.C."/>
        </authorList>
    </citation>
    <scope>NUCLEOTIDE SEQUENCE</scope>
    <source>
        <strain evidence="3">SkMP5</strain>
    </source>
</reference>
<dbReference type="HOGENOM" id="CLU_058997_0_0_6"/>
<sequence>MKRTTLALALLLALPLAAAAQDASSTDTAGDAGNGGWSGSGEFGYAAARGNSRSENLNAKLGLSKETDVWKDNFFLTALRAKGDTSVTTLQNGQVVSEDRYTTTANRYDAGASLGYKYSPRAYLVGALRYAHDDFAANRWQAALSLGFGYIALKNGRTELSFEIAPGYKRYRPADFFVTDATVTPPVTTLVRPGSKGEPIVRGLANWKYRLTASTRFEDTVLVEAGTDNRYAQNDAGLAVSMTEKLALKIGYQVRYNSDTTPGTKSTDQLWTTNLVYSF</sequence>
<dbReference type="RefSeq" id="WP_062535392.1">
    <property type="nucleotide sequence ID" value="NZ_DF970162.1"/>
</dbReference>
<reference evidence="2" key="1">
    <citation type="submission" date="2015-03" db="EMBL/GenBank/DDBJ databases">
        <title>Draft genome sequence of Mizugakiibacter sediminis skMP5.</title>
        <authorList>
            <person name="Watanabe T."/>
            <person name="Kojima H."/>
            <person name="Fukui M."/>
        </authorList>
    </citation>
    <scope>NUCLEOTIDE SEQUENCE</scope>
    <source>
        <strain evidence="2">SkMP5</strain>
    </source>
</reference>
<keyword evidence="4" id="KW-1185">Reference proteome</keyword>
<dbReference type="STRING" id="1475481.GCA_000953855_00840"/>
<feature type="signal peptide" evidence="1">
    <location>
        <begin position="1"/>
        <end position="20"/>
    </location>
</feature>
<protein>
    <submittedName>
        <fullName evidence="2 3">Membrane protein</fullName>
    </submittedName>
</protein>
<dbReference type="AlphaFoldDB" id="A0A0K8QKZ5"/>
<dbReference type="EMBL" id="DF970162">
    <property type="protein sequence ID" value="GAP65538.1"/>
    <property type="molecule type" value="Genomic_DNA"/>
</dbReference>
<organism evidence="3">
    <name type="scientific">Mizugakiibacter sediminis</name>
    <dbReference type="NCBI Taxonomy" id="1475481"/>
    <lineage>
        <taxon>Bacteria</taxon>
        <taxon>Pseudomonadati</taxon>
        <taxon>Pseudomonadota</taxon>
        <taxon>Gammaproteobacteria</taxon>
        <taxon>Lysobacterales</taxon>
        <taxon>Rhodanobacteraceae</taxon>
        <taxon>Mizugakiibacter</taxon>
    </lineage>
</organism>
<evidence type="ECO:0000313" key="2">
    <source>
        <dbReference type="EMBL" id="GAN44949.1"/>
    </source>
</evidence>
<proteinExistence type="predicted"/>
<name>A0A0K8QKZ5_9GAMM</name>
<dbReference type="InterPro" id="IPR007433">
    <property type="entry name" value="DUF481"/>
</dbReference>
<evidence type="ECO:0000256" key="1">
    <source>
        <dbReference type="SAM" id="SignalP"/>
    </source>
</evidence>
<evidence type="ECO:0000313" key="4">
    <source>
        <dbReference type="Proteomes" id="UP000253740"/>
    </source>
</evidence>